<dbReference type="GO" id="GO:0005524">
    <property type="term" value="F:ATP binding"/>
    <property type="evidence" value="ECO:0007669"/>
    <property type="project" value="UniProtKB-KW"/>
</dbReference>
<keyword evidence="5" id="KW-0418">Kinase</keyword>
<name>A0A061EGT0_THECC</name>
<dbReference type="GO" id="GO:0004674">
    <property type="term" value="F:protein serine/threonine kinase activity"/>
    <property type="evidence" value="ECO:0007669"/>
    <property type="project" value="UniProtKB-KW"/>
</dbReference>
<evidence type="ECO:0000256" key="1">
    <source>
        <dbReference type="ARBA" id="ARBA00012513"/>
    </source>
</evidence>
<proteinExistence type="predicted"/>
<dbReference type="PANTHER" id="PTHR27006:SF616">
    <property type="entry name" value="CYSTEINE-RICH RECEPTOR-LIKE PROTEIN KINASE 10"/>
    <property type="match status" value="1"/>
</dbReference>
<dbReference type="Gramene" id="EOY04170">
    <property type="protein sequence ID" value="EOY04170"/>
    <property type="gene ID" value="TCM_019430"/>
</dbReference>
<dbReference type="Pfam" id="PF00069">
    <property type="entry name" value="Pkinase"/>
    <property type="match status" value="1"/>
</dbReference>
<evidence type="ECO:0000313" key="13">
    <source>
        <dbReference type="Proteomes" id="UP000026915"/>
    </source>
</evidence>
<dbReference type="PROSITE" id="PS50011">
    <property type="entry name" value="PROTEIN_KINASE_DOM"/>
    <property type="match status" value="1"/>
</dbReference>
<reference evidence="12 13" key="1">
    <citation type="journal article" date="2013" name="Genome Biol.">
        <title>The genome sequence of the most widely cultivated cacao type and its use to identify candidate genes regulating pod color.</title>
        <authorList>
            <person name="Motamayor J.C."/>
            <person name="Mockaitis K."/>
            <person name="Schmutz J."/>
            <person name="Haiminen N."/>
            <person name="Iii D.L."/>
            <person name="Cornejo O."/>
            <person name="Findley S.D."/>
            <person name="Zheng P."/>
            <person name="Utro F."/>
            <person name="Royaert S."/>
            <person name="Saski C."/>
            <person name="Jenkins J."/>
            <person name="Podicheti R."/>
            <person name="Zhao M."/>
            <person name="Scheffler B.E."/>
            <person name="Stack J.C."/>
            <person name="Feltus F.A."/>
            <person name="Mustiga G.M."/>
            <person name="Amores F."/>
            <person name="Phillips W."/>
            <person name="Marelli J.P."/>
            <person name="May G.D."/>
            <person name="Shapiro H."/>
            <person name="Ma J."/>
            <person name="Bustamante C.D."/>
            <person name="Schnell R.J."/>
            <person name="Main D."/>
            <person name="Gilbert D."/>
            <person name="Parida L."/>
            <person name="Kuhn D.N."/>
        </authorList>
    </citation>
    <scope>NUCLEOTIDE SEQUENCE [LARGE SCALE GENOMIC DNA]</scope>
    <source>
        <strain evidence="13">cv. Matina 1-6</strain>
    </source>
</reference>
<keyword evidence="3" id="KW-0808">Transferase</keyword>
<dbReference type="EC" id="2.7.11.1" evidence="1"/>
<keyword evidence="6" id="KW-0067">ATP-binding</keyword>
<sequence length="263" mass="29711">MIRYSSINFISQTGYSISFMIYDTRAVAYIYYYPTINMFMQNLSFAAGASDKSYAVAQTRLPDDHPLHRDSKTAPFVRIPAPITLPPPTSTAAAPPEIKPEGGSGSDQLPQIVIAISIVGVVLLLTLAIGLKKRIYIKMKRFCLTWMLWWLQLITSLRQTLLEGVDSALCIRCRFCILNSQFFVDKNKSTLLDWGQLHHIIKGVASGLIYLHQDSVLRIIHRDIIARNILLDNQINPKILDFGFAKLVNDKKVIRGLIILLKH</sequence>
<evidence type="ECO:0000256" key="5">
    <source>
        <dbReference type="ARBA" id="ARBA00022777"/>
    </source>
</evidence>
<keyword evidence="10" id="KW-0472">Membrane</keyword>
<evidence type="ECO:0000256" key="3">
    <source>
        <dbReference type="ARBA" id="ARBA00022679"/>
    </source>
</evidence>
<dbReference type="PANTHER" id="PTHR27006">
    <property type="entry name" value="PROMASTIGOTE SURFACE ANTIGEN PROTEIN PSA"/>
    <property type="match status" value="1"/>
</dbReference>
<keyword evidence="10" id="KW-1133">Transmembrane helix</keyword>
<dbReference type="Gene3D" id="1.10.510.10">
    <property type="entry name" value="Transferase(Phosphotransferase) domain 1"/>
    <property type="match status" value="1"/>
</dbReference>
<keyword evidence="2" id="KW-0723">Serine/threonine-protein kinase</keyword>
<keyword evidence="4" id="KW-0547">Nucleotide-binding</keyword>
<dbReference type="SUPFAM" id="SSF56112">
    <property type="entry name" value="Protein kinase-like (PK-like)"/>
    <property type="match status" value="1"/>
</dbReference>
<feature type="domain" description="Protein kinase" evidence="11">
    <location>
        <begin position="4"/>
        <end position="263"/>
    </location>
</feature>
<evidence type="ECO:0000256" key="8">
    <source>
        <dbReference type="ARBA" id="ARBA00048679"/>
    </source>
</evidence>
<evidence type="ECO:0000256" key="4">
    <source>
        <dbReference type="ARBA" id="ARBA00022741"/>
    </source>
</evidence>
<keyword evidence="13" id="KW-1185">Reference proteome</keyword>
<dbReference type="InParanoid" id="A0A061EGT0"/>
<evidence type="ECO:0000256" key="10">
    <source>
        <dbReference type="SAM" id="Phobius"/>
    </source>
</evidence>
<keyword evidence="10" id="KW-0812">Transmembrane</keyword>
<evidence type="ECO:0000256" key="7">
    <source>
        <dbReference type="ARBA" id="ARBA00047899"/>
    </source>
</evidence>
<evidence type="ECO:0000256" key="6">
    <source>
        <dbReference type="ARBA" id="ARBA00022840"/>
    </source>
</evidence>
<evidence type="ECO:0000256" key="9">
    <source>
        <dbReference type="SAM" id="MobiDB-lite"/>
    </source>
</evidence>
<evidence type="ECO:0000259" key="11">
    <source>
        <dbReference type="PROSITE" id="PS50011"/>
    </source>
</evidence>
<organism evidence="12 13">
    <name type="scientific">Theobroma cacao</name>
    <name type="common">Cacao</name>
    <name type="synonym">Cocoa</name>
    <dbReference type="NCBI Taxonomy" id="3641"/>
    <lineage>
        <taxon>Eukaryota</taxon>
        <taxon>Viridiplantae</taxon>
        <taxon>Streptophyta</taxon>
        <taxon>Embryophyta</taxon>
        <taxon>Tracheophyta</taxon>
        <taxon>Spermatophyta</taxon>
        <taxon>Magnoliopsida</taxon>
        <taxon>eudicotyledons</taxon>
        <taxon>Gunneridae</taxon>
        <taxon>Pentapetalae</taxon>
        <taxon>rosids</taxon>
        <taxon>malvids</taxon>
        <taxon>Malvales</taxon>
        <taxon>Malvaceae</taxon>
        <taxon>Byttnerioideae</taxon>
        <taxon>Theobroma</taxon>
    </lineage>
</organism>
<evidence type="ECO:0000256" key="2">
    <source>
        <dbReference type="ARBA" id="ARBA00022527"/>
    </source>
</evidence>
<dbReference type="InterPro" id="IPR000719">
    <property type="entry name" value="Prot_kinase_dom"/>
</dbReference>
<dbReference type="Proteomes" id="UP000026915">
    <property type="component" value="Chromosome 4"/>
</dbReference>
<dbReference type="AlphaFoldDB" id="A0A061EGT0"/>
<feature type="transmembrane region" description="Helical" evidence="10">
    <location>
        <begin position="112"/>
        <end position="131"/>
    </location>
</feature>
<feature type="region of interest" description="Disordered" evidence="9">
    <location>
        <begin position="82"/>
        <end position="105"/>
    </location>
</feature>
<comment type="catalytic activity">
    <reaction evidence="7">
        <text>L-threonyl-[protein] + ATP = O-phospho-L-threonyl-[protein] + ADP + H(+)</text>
        <dbReference type="Rhea" id="RHEA:46608"/>
        <dbReference type="Rhea" id="RHEA-COMP:11060"/>
        <dbReference type="Rhea" id="RHEA-COMP:11605"/>
        <dbReference type="ChEBI" id="CHEBI:15378"/>
        <dbReference type="ChEBI" id="CHEBI:30013"/>
        <dbReference type="ChEBI" id="CHEBI:30616"/>
        <dbReference type="ChEBI" id="CHEBI:61977"/>
        <dbReference type="ChEBI" id="CHEBI:456216"/>
        <dbReference type="EC" id="2.7.11.1"/>
    </reaction>
</comment>
<protein>
    <recommendedName>
        <fullName evidence="1">non-specific serine/threonine protein kinase</fullName>
        <ecNumber evidence="1">2.7.11.1</ecNumber>
    </recommendedName>
</protein>
<dbReference type="FunFam" id="1.10.510.10:FF:001023">
    <property type="entry name" value="Os07g0541700 protein"/>
    <property type="match status" value="1"/>
</dbReference>
<dbReference type="EMBL" id="CM001882">
    <property type="protein sequence ID" value="EOY04170.1"/>
    <property type="molecule type" value="Genomic_DNA"/>
</dbReference>
<dbReference type="HOGENOM" id="CLU_1059288_0_0_1"/>
<accession>A0A061EGT0</accession>
<dbReference type="InterPro" id="IPR011009">
    <property type="entry name" value="Kinase-like_dom_sf"/>
</dbReference>
<gene>
    <name evidence="12" type="ORF">TCM_019430</name>
</gene>
<evidence type="ECO:0000313" key="12">
    <source>
        <dbReference type="EMBL" id="EOY04170.1"/>
    </source>
</evidence>
<comment type="catalytic activity">
    <reaction evidence="8">
        <text>L-seryl-[protein] + ATP = O-phospho-L-seryl-[protein] + ADP + H(+)</text>
        <dbReference type="Rhea" id="RHEA:17989"/>
        <dbReference type="Rhea" id="RHEA-COMP:9863"/>
        <dbReference type="Rhea" id="RHEA-COMP:11604"/>
        <dbReference type="ChEBI" id="CHEBI:15378"/>
        <dbReference type="ChEBI" id="CHEBI:29999"/>
        <dbReference type="ChEBI" id="CHEBI:30616"/>
        <dbReference type="ChEBI" id="CHEBI:83421"/>
        <dbReference type="ChEBI" id="CHEBI:456216"/>
        <dbReference type="EC" id="2.7.11.1"/>
    </reaction>
</comment>